<dbReference type="Gene3D" id="2.130.10.130">
    <property type="entry name" value="Integrin alpha, N-terminal"/>
    <property type="match status" value="2"/>
</dbReference>
<dbReference type="Proteomes" id="UP000247465">
    <property type="component" value="Chromosome"/>
</dbReference>
<dbReference type="InterPro" id="IPR027039">
    <property type="entry name" value="Crtac1"/>
</dbReference>
<dbReference type="InterPro" id="IPR013517">
    <property type="entry name" value="FG-GAP"/>
</dbReference>
<dbReference type="InterPro" id="IPR028994">
    <property type="entry name" value="Integrin_alpha_N"/>
</dbReference>
<dbReference type="PANTHER" id="PTHR16026">
    <property type="entry name" value="CARTILAGE ACIDIC PROTEIN 1"/>
    <property type="match status" value="1"/>
</dbReference>
<evidence type="ECO:0000313" key="4">
    <source>
        <dbReference type="EMBL" id="AWT60483.1"/>
    </source>
</evidence>
<accession>A0A2Z4ADW5</accession>
<organism evidence="4 5">
    <name type="scientific">Candidatus Moanibacter tarae</name>
    <dbReference type="NCBI Taxonomy" id="2200854"/>
    <lineage>
        <taxon>Bacteria</taxon>
        <taxon>Pseudomonadati</taxon>
        <taxon>Verrucomicrobiota</taxon>
        <taxon>Opitutia</taxon>
        <taxon>Puniceicoccales</taxon>
        <taxon>Puniceicoccales incertae sedis</taxon>
        <taxon>Candidatus Moanibacter</taxon>
    </lineage>
</organism>
<proteinExistence type="predicted"/>
<sequence length="618" mass="68440">MAIIEQEPRYFCRTIGKKGGSLGPVLRQLCFLVILFMVGHVAFARDDTPGGQPNEPPPVPETDDPTIDGWDSEVFAELANKQLKRIGELILDPSKIGQSDFKTLAAPGFSSTNLLPQNLETGFEDRAITVKFWLGSAENVQDNKPHQGAEGLANVLADLVTPFEGASDIRFEVKIFRVQKHDNGETTTEQYFTLSGLRETGSLEQHSTWICRWTQGKESQPPLLKSITLTEYEQTQVDSNMQVLFSDCTASVVGQNDDFNSQMSRGTFDWSALIEATMAIDIPAYQGLAVGDVNGDGLDDVYFCQNGGLPNRLLIQNVDGTASDRSKWAGVDWLDRTRCALFVDLDNDGDEDLVLGMRSGLMFLSNNGHGRFERKTMIKEAEQAFGLAAADYDLDGDLDVYVSRYMRPGLTWDVPNPVPYHDANNGPRNLLLRNDDDWEFTNATVETGLDVDNQRWTLASSWEDYDQDGDPDLYVANDFGRNCLYRNDGGQFKNVAAESGIEDMASGMSTDWGDFNRDGWMDLYIGNMWSSAGGRITFHPQFQPGSNRSTKVKLQRLARGNSLFSNNGDGTFSDVSVAYGVTMGRWAWSSVFSDVNNDGWEDLIIANGFVSAPDSGDL</sequence>
<keyword evidence="3" id="KW-1133">Transmembrane helix</keyword>
<keyword evidence="3" id="KW-0472">Membrane</keyword>
<keyword evidence="3" id="KW-0812">Transmembrane</keyword>
<dbReference type="EMBL" id="CP029803">
    <property type="protein sequence ID" value="AWT60483.1"/>
    <property type="molecule type" value="Genomic_DNA"/>
</dbReference>
<feature type="transmembrane region" description="Helical" evidence="3">
    <location>
        <begin position="25"/>
        <end position="43"/>
    </location>
</feature>
<keyword evidence="1" id="KW-0732">Signal</keyword>
<reference evidence="4 5" key="1">
    <citation type="submission" date="2018-06" db="EMBL/GenBank/DDBJ databases">
        <title>Draft Genome Sequence of a Novel Marine Bacterium Related to the Verrucomicrobia.</title>
        <authorList>
            <person name="Vosseberg J."/>
            <person name="Martijn J."/>
            <person name="Ettema T.J.G."/>
        </authorList>
    </citation>
    <scope>NUCLEOTIDE SEQUENCE [LARGE SCALE GENOMIC DNA]</scope>
    <source>
        <strain evidence="4">TARA_B100001123</strain>
    </source>
</reference>
<dbReference type="SUPFAM" id="SSF69318">
    <property type="entry name" value="Integrin alpha N-terminal domain"/>
    <property type="match status" value="1"/>
</dbReference>
<gene>
    <name evidence="4" type="ORF">DF168_01697</name>
</gene>
<evidence type="ECO:0000256" key="2">
    <source>
        <dbReference type="SAM" id="MobiDB-lite"/>
    </source>
</evidence>
<evidence type="ECO:0008006" key="6">
    <source>
        <dbReference type="Google" id="ProtNLM"/>
    </source>
</evidence>
<feature type="region of interest" description="Disordered" evidence="2">
    <location>
        <begin position="47"/>
        <end position="67"/>
    </location>
</feature>
<dbReference type="AlphaFoldDB" id="A0A2Z4ADW5"/>
<dbReference type="Pfam" id="PF13517">
    <property type="entry name" value="FG-GAP_3"/>
    <property type="match status" value="3"/>
</dbReference>
<protein>
    <recommendedName>
        <fullName evidence="6">FG-GAP repeat protein</fullName>
    </recommendedName>
</protein>
<evidence type="ECO:0000313" key="5">
    <source>
        <dbReference type="Proteomes" id="UP000247465"/>
    </source>
</evidence>
<dbReference type="KEGG" id="mtar:DF168_01697"/>
<name>A0A2Z4ADW5_9BACT</name>
<evidence type="ECO:0000256" key="1">
    <source>
        <dbReference type="ARBA" id="ARBA00022729"/>
    </source>
</evidence>
<dbReference type="PANTHER" id="PTHR16026:SF0">
    <property type="entry name" value="CARTILAGE ACIDIC PROTEIN 1"/>
    <property type="match status" value="1"/>
</dbReference>
<evidence type="ECO:0000256" key="3">
    <source>
        <dbReference type="SAM" id="Phobius"/>
    </source>
</evidence>